<evidence type="ECO:0000256" key="10">
    <source>
        <dbReference type="ARBA" id="ARBA00070160"/>
    </source>
</evidence>
<dbReference type="OrthoDB" id="5376590at2759"/>
<keyword evidence="13" id="KW-1185">Reference proteome</keyword>
<dbReference type="Pfam" id="PF07992">
    <property type="entry name" value="Pyr_redox_2"/>
    <property type="match status" value="1"/>
</dbReference>
<feature type="domain" description="FAD/NAD(P)-binding" evidence="11">
    <location>
        <begin position="210"/>
        <end position="319"/>
    </location>
</feature>
<dbReference type="EMBL" id="MPUH01000291">
    <property type="protein sequence ID" value="OMJ83803.1"/>
    <property type="molecule type" value="Genomic_DNA"/>
</dbReference>
<evidence type="ECO:0000256" key="7">
    <source>
        <dbReference type="ARBA" id="ARBA00023002"/>
    </source>
</evidence>
<evidence type="ECO:0000256" key="5">
    <source>
        <dbReference type="ARBA" id="ARBA00022827"/>
    </source>
</evidence>
<comment type="cofactor">
    <cofactor evidence="1">
        <name>FAD</name>
        <dbReference type="ChEBI" id="CHEBI:57692"/>
    </cofactor>
</comment>
<comment type="caution">
    <text evidence="12">The sequence shown here is derived from an EMBL/GenBank/DDBJ whole genome shotgun (WGS) entry which is preliminary data.</text>
</comment>
<dbReference type="Proteomes" id="UP000187209">
    <property type="component" value="Unassembled WGS sequence"/>
</dbReference>
<dbReference type="GO" id="GO:0048038">
    <property type="term" value="F:quinone binding"/>
    <property type="evidence" value="ECO:0007669"/>
    <property type="project" value="UniProtKB-KW"/>
</dbReference>
<evidence type="ECO:0000313" key="13">
    <source>
        <dbReference type="Proteomes" id="UP000187209"/>
    </source>
</evidence>
<protein>
    <recommendedName>
        <fullName evidence="10">Sulfide:quinone oxidoreductase, mitochondrial</fullName>
    </recommendedName>
</protein>
<dbReference type="InterPro" id="IPR015904">
    <property type="entry name" value="Sulphide_quinone_reductase"/>
</dbReference>
<organism evidence="12 13">
    <name type="scientific">Stentor coeruleus</name>
    <dbReference type="NCBI Taxonomy" id="5963"/>
    <lineage>
        <taxon>Eukaryota</taxon>
        <taxon>Sar</taxon>
        <taxon>Alveolata</taxon>
        <taxon>Ciliophora</taxon>
        <taxon>Postciliodesmatophora</taxon>
        <taxon>Heterotrichea</taxon>
        <taxon>Heterotrichida</taxon>
        <taxon>Stentoridae</taxon>
        <taxon>Stentor</taxon>
    </lineage>
</organism>
<dbReference type="AlphaFoldDB" id="A0A1R2C449"/>
<evidence type="ECO:0000313" key="12">
    <source>
        <dbReference type="EMBL" id="OMJ83803.1"/>
    </source>
</evidence>
<dbReference type="PANTHER" id="PTHR10632">
    <property type="entry name" value="SULFIDE:QUINONE OXIDOREDUCTASE"/>
    <property type="match status" value="1"/>
</dbReference>
<keyword evidence="5" id="KW-0274">FAD</keyword>
<dbReference type="GO" id="GO:0005739">
    <property type="term" value="C:mitochondrion"/>
    <property type="evidence" value="ECO:0007669"/>
    <property type="project" value="UniProtKB-SubCell"/>
</dbReference>
<accession>A0A1R2C449</accession>
<keyword evidence="6" id="KW-0809">Transit peptide</keyword>
<comment type="subcellular location">
    <subcellularLocation>
        <location evidence="2">Mitochondrion</location>
    </subcellularLocation>
</comment>
<keyword evidence="7" id="KW-0560">Oxidoreductase</keyword>
<proteinExistence type="inferred from homology"/>
<dbReference type="PANTHER" id="PTHR10632:SF2">
    <property type="entry name" value="SULFIDE:QUINONE OXIDOREDUCTASE, MITOCHONDRIAL"/>
    <property type="match status" value="1"/>
</dbReference>
<dbReference type="GO" id="GO:0071949">
    <property type="term" value="F:FAD binding"/>
    <property type="evidence" value="ECO:0007669"/>
    <property type="project" value="TreeGrafter"/>
</dbReference>
<sequence length="413" mass="46564">MFKFIVAGGGSASVSIVNNLIKSGRVQPSQILVIEPSLVNYYQPGFTMIGGRVLGDAESIKKNSMHIIENKTANMFPFSVPILQKEVVSFNPDQNSLSVSGGESLQYENLIVSMGIHLDFEAVPGLKQALDDEKSTVGSIYRLPYAFKTNKIIENFKGGNAVFCMPPLPIKCPGAPQKIMHLAIDNFKAAGVTDFKVHYYMAQPAIFSVPKYAKKLKEIAEGKGINLNFEHTISRVEHEKKIAYFKNKDGEIAVPYDMLHVPPPQRGVNALKNSTLVDKTGFVEVNKETLRHTRYNNIWALGDCANTPIPKTLAAALSQSQVLTHNLFQALDKKDINAKYEGYTACPIFVGNNKLMMCEFKYGLVPHETFSYKQDVPNGFFYWAKKWLFPRVYMQFVKRNWWFGRTMFFKPKF</sequence>
<name>A0A1R2C449_9CILI</name>
<evidence type="ECO:0000256" key="4">
    <source>
        <dbReference type="ARBA" id="ARBA00022719"/>
    </source>
</evidence>
<evidence type="ECO:0000259" key="11">
    <source>
        <dbReference type="Pfam" id="PF07992"/>
    </source>
</evidence>
<evidence type="ECO:0000256" key="2">
    <source>
        <dbReference type="ARBA" id="ARBA00004173"/>
    </source>
</evidence>
<comment type="similarity">
    <text evidence="9">Belongs to the SQRD family.</text>
</comment>
<reference evidence="12 13" key="1">
    <citation type="submission" date="2016-11" db="EMBL/GenBank/DDBJ databases">
        <title>The macronuclear genome of Stentor coeruleus: a giant cell with tiny introns.</title>
        <authorList>
            <person name="Slabodnick M."/>
            <person name="Ruby J.G."/>
            <person name="Reiff S.B."/>
            <person name="Swart E.C."/>
            <person name="Gosai S."/>
            <person name="Prabakaran S."/>
            <person name="Witkowska E."/>
            <person name="Larue G.E."/>
            <person name="Fisher S."/>
            <person name="Freeman R.M."/>
            <person name="Gunawardena J."/>
            <person name="Chu W."/>
            <person name="Stover N.A."/>
            <person name="Gregory B.D."/>
            <person name="Nowacki M."/>
            <person name="Derisi J."/>
            <person name="Roy S.W."/>
            <person name="Marshall W.F."/>
            <person name="Sood P."/>
        </authorList>
    </citation>
    <scope>NUCLEOTIDE SEQUENCE [LARGE SCALE GENOMIC DNA]</scope>
    <source>
        <strain evidence="12">WM001</strain>
    </source>
</reference>
<dbReference type="InterPro" id="IPR036188">
    <property type="entry name" value="FAD/NAD-bd_sf"/>
</dbReference>
<keyword evidence="4" id="KW-0874">Quinone</keyword>
<dbReference type="FunFam" id="3.50.50.60:FF:000034">
    <property type="entry name" value="sulfide:quinone oxidoreductase, mitochondrial"/>
    <property type="match status" value="1"/>
</dbReference>
<dbReference type="GO" id="GO:0070224">
    <property type="term" value="F:sulfide:quinone oxidoreductase activity"/>
    <property type="evidence" value="ECO:0007669"/>
    <property type="project" value="TreeGrafter"/>
</dbReference>
<dbReference type="Gene3D" id="3.50.50.60">
    <property type="entry name" value="FAD/NAD(P)-binding domain"/>
    <property type="match status" value="2"/>
</dbReference>
<gene>
    <name evidence="12" type="ORF">SteCoe_15212</name>
</gene>
<keyword evidence="8" id="KW-0496">Mitochondrion</keyword>
<evidence type="ECO:0000256" key="3">
    <source>
        <dbReference type="ARBA" id="ARBA00022630"/>
    </source>
</evidence>
<dbReference type="SUPFAM" id="SSF51905">
    <property type="entry name" value="FAD/NAD(P)-binding domain"/>
    <property type="match status" value="2"/>
</dbReference>
<evidence type="ECO:0000256" key="6">
    <source>
        <dbReference type="ARBA" id="ARBA00022946"/>
    </source>
</evidence>
<keyword evidence="3" id="KW-0285">Flavoprotein</keyword>
<evidence type="ECO:0000256" key="8">
    <source>
        <dbReference type="ARBA" id="ARBA00023128"/>
    </source>
</evidence>
<dbReference type="InterPro" id="IPR023753">
    <property type="entry name" value="FAD/NAD-binding_dom"/>
</dbReference>
<dbReference type="GO" id="GO:0070221">
    <property type="term" value="P:sulfide oxidation, using sulfide:quinone oxidoreductase"/>
    <property type="evidence" value="ECO:0007669"/>
    <property type="project" value="TreeGrafter"/>
</dbReference>
<evidence type="ECO:0000256" key="9">
    <source>
        <dbReference type="ARBA" id="ARBA00060891"/>
    </source>
</evidence>
<evidence type="ECO:0000256" key="1">
    <source>
        <dbReference type="ARBA" id="ARBA00001974"/>
    </source>
</evidence>